<evidence type="ECO:0000313" key="14">
    <source>
        <dbReference type="EMBL" id="KAK9868088.1"/>
    </source>
</evidence>
<dbReference type="SMART" id="SM01117">
    <property type="entry name" value="Cyt-b5"/>
    <property type="match status" value="1"/>
</dbReference>
<dbReference type="EC" id="1.8.3.1" evidence="6"/>
<keyword evidence="11" id="KW-0408">Iron</keyword>
<dbReference type="InterPro" id="IPR008335">
    <property type="entry name" value="Mopterin_OxRdtase_euk"/>
</dbReference>
<dbReference type="PRINTS" id="PR00363">
    <property type="entry name" value="CYTOCHROMEB5"/>
</dbReference>
<dbReference type="PROSITE" id="PS50255">
    <property type="entry name" value="CYTOCHROME_B5_2"/>
    <property type="match status" value="1"/>
</dbReference>
<feature type="domain" description="Cytochrome b5 heme-binding" evidence="13">
    <location>
        <begin position="98"/>
        <end position="177"/>
    </location>
</feature>
<evidence type="ECO:0000256" key="10">
    <source>
        <dbReference type="ARBA" id="ARBA00023002"/>
    </source>
</evidence>
<keyword evidence="10" id="KW-0560">Oxidoreductase</keyword>
<accession>A0AAW1TF87</accession>
<dbReference type="GO" id="GO:0005758">
    <property type="term" value="C:mitochondrial intermembrane space"/>
    <property type="evidence" value="ECO:0007669"/>
    <property type="project" value="UniProtKB-SubCell"/>
</dbReference>
<dbReference type="InterPro" id="IPR036374">
    <property type="entry name" value="OxRdtase_Mopterin-bd_sf"/>
</dbReference>
<dbReference type="Gene3D" id="2.60.40.650">
    <property type="match status" value="1"/>
</dbReference>
<dbReference type="Pfam" id="PF03404">
    <property type="entry name" value="Mo-co_dimer"/>
    <property type="match status" value="1"/>
</dbReference>
<keyword evidence="8" id="KW-0349">Heme</keyword>
<dbReference type="SUPFAM" id="SSF55856">
    <property type="entry name" value="Cytochrome b5-like heme/steroid binding domain"/>
    <property type="match status" value="1"/>
</dbReference>
<dbReference type="EMBL" id="JALJOV010000046">
    <property type="protein sequence ID" value="KAK9868088.1"/>
    <property type="molecule type" value="Genomic_DNA"/>
</dbReference>
<dbReference type="InterPro" id="IPR022407">
    <property type="entry name" value="OxRdtase_Mopterin_BS"/>
</dbReference>
<dbReference type="Gene3D" id="3.10.120.10">
    <property type="entry name" value="Cytochrome b5-like heme/steroid binding domain"/>
    <property type="match status" value="1"/>
</dbReference>
<proteinExistence type="predicted"/>
<evidence type="ECO:0000313" key="15">
    <source>
        <dbReference type="Proteomes" id="UP001485043"/>
    </source>
</evidence>
<dbReference type="Pfam" id="PF00173">
    <property type="entry name" value="Cyt-b5"/>
    <property type="match status" value="1"/>
</dbReference>
<evidence type="ECO:0000256" key="2">
    <source>
        <dbReference type="ARBA" id="ARBA00001970"/>
    </source>
</evidence>
<dbReference type="PRINTS" id="PR00407">
    <property type="entry name" value="EUMOPTERIN"/>
</dbReference>
<dbReference type="GO" id="GO:0030151">
    <property type="term" value="F:molybdenum ion binding"/>
    <property type="evidence" value="ECO:0007669"/>
    <property type="project" value="InterPro"/>
</dbReference>
<dbReference type="SUPFAM" id="SSF81296">
    <property type="entry name" value="E set domains"/>
    <property type="match status" value="1"/>
</dbReference>
<evidence type="ECO:0000256" key="8">
    <source>
        <dbReference type="ARBA" id="ARBA00022617"/>
    </source>
</evidence>
<keyword evidence="15" id="KW-1185">Reference proteome</keyword>
<dbReference type="GO" id="GO:0020037">
    <property type="term" value="F:heme binding"/>
    <property type="evidence" value="ECO:0007669"/>
    <property type="project" value="InterPro"/>
</dbReference>
<dbReference type="Pfam" id="PF00174">
    <property type="entry name" value="Oxidored_molyb"/>
    <property type="match status" value="1"/>
</dbReference>
<dbReference type="GO" id="GO:0006790">
    <property type="term" value="P:sulfur compound metabolic process"/>
    <property type="evidence" value="ECO:0007669"/>
    <property type="project" value="TreeGrafter"/>
</dbReference>
<evidence type="ECO:0000256" key="12">
    <source>
        <dbReference type="ARBA" id="ARBA00023128"/>
    </source>
</evidence>
<dbReference type="InterPro" id="IPR001199">
    <property type="entry name" value="Cyt_B5-like_heme/steroid-bd"/>
</dbReference>
<dbReference type="Gene3D" id="3.90.420.10">
    <property type="entry name" value="Oxidoreductase, molybdopterin-binding domain"/>
    <property type="match status" value="1"/>
</dbReference>
<keyword evidence="7" id="KW-0500">Molybdenum</keyword>
<evidence type="ECO:0000256" key="11">
    <source>
        <dbReference type="ARBA" id="ARBA00023004"/>
    </source>
</evidence>
<comment type="cofactor">
    <cofactor evidence="1">
        <name>Mo-molybdopterin</name>
        <dbReference type="ChEBI" id="CHEBI:71302"/>
    </cofactor>
</comment>
<dbReference type="PROSITE" id="PS00191">
    <property type="entry name" value="CYTOCHROME_B5_1"/>
    <property type="match status" value="1"/>
</dbReference>
<sequence>MQRLLSRSSTLLRASLQCDLPAPASCSKFTPNSATRGYASIAADSSDEQHRWQLGATAAAALAAAGLASWLILEPETSLCEEAQLASAGQTQKRKPSLPEFHLEDVALHNNKERGVWVTYKDGVYDVTDFLEMHPGGASRLMLAAGGAIDPFWAMYQQHNQEEIRSLLEGYRIGTLAGGQDMSQQVADPYSNEPKRHPALVIRSQKPFNAETPAELLTGKLYTPNDLFYVRNHLPVPAVDPAAYTLRVEGEGLRTIELSLKDLRTKFKRHTISATLQCAGNRRTEMSSLKDIKGTTWASGAIGNAEWSGVNLKDVLEYAGLDDRSETEAGHVQFEGLDSDMEGVCYGASIPIEKAVYKGADVLLAYEMNGRPLSKDHGFPVRVIAPGIVGARNVKWLSRIITSKEESQSHWQQHDYKSFSPNTDYDTVDWESAPAIQEPNVTSAICDPGHNTPVSTCEGTIPVKGFAYSGGGHSVIRVDVSADDGKTWTVAELSSVPAKRSRAWSWTLWQAEVPIPRDHVGSIELICKATDNAYNTQPDSVAGVWNLRGVLNNAWHRVKVQVQEE</sequence>
<evidence type="ECO:0000256" key="3">
    <source>
        <dbReference type="ARBA" id="ARBA00004569"/>
    </source>
</evidence>
<comment type="subcellular location">
    <subcellularLocation>
        <location evidence="3">Mitochondrion intermembrane space</location>
    </subcellularLocation>
</comment>
<dbReference type="AlphaFoldDB" id="A0AAW1TF87"/>
<keyword evidence="12" id="KW-0496">Mitochondrion</keyword>
<dbReference type="InterPro" id="IPR000572">
    <property type="entry name" value="OxRdtase_Mopterin-bd_dom"/>
</dbReference>
<dbReference type="InterPro" id="IPR014756">
    <property type="entry name" value="Ig_E-set"/>
</dbReference>
<dbReference type="PANTHER" id="PTHR19372">
    <property type="entry name" value="SULFITE REDUCTASE"/>
    <property type="match status" value="1"/>
</dbReference>
<evidence type="ECO:0000259" key="13">
    <source>
        <dbReference type="PROSITE" id="PS50255"/>
    </source>
</evidence>
<comment type="caution">
    <text evidence="14">The sequence shown here is derived from an EMBL/GenBank/DDBJ whole genome shotgun (WGS) entry which is preliminary data.</text>
</comment>
<dbReference type="Proteomes" id="UP001485043">
    <property type="component" value="Unassembled WGS sequence"/>
</dbReference>
<gene>
    <name evidence="14" type="ORF">WJX84_007836</name>
</gene>
<dbReference type="CDD" id="cd02111">
    <property type="entry name" value="eukary_SO_Moco"/>
    <property type="match status" value="1"/>
</dbReference>
<keyword evidence="9" id="KW-0479">Metal-binding</keyword>
<dbReference type="GO" id="GO:0008482">
    <property type="term" value="F:sulfite oxidase activity"/>
    <property type="evidence" value="ECO:0007669"/>
    <property type="project" value="UniProtKB-EC"/>
</dbReference>
<comment type="cofactor">
    <cofactor evidence="2">
        <name>heme b</name>
        <dbReference type="ChEBI" id="CHEBI:60344"/>
    </cofactor>
</comment>
<name>A0AAW1TF87_9CHLO</name>
<dbReference type="InterPro" id="IPR005066">
    <property type="entry name" value="MoCF_OxRdtse_dimer"/>
</dbReference>
<evidence type="ECO:0000256" key="9">
    <source>
        <dbReference type="ARBA" id="ARBA00022723"/>
    </source>
</evidence>
<organism evidence="14 15">
    <name type="scientific">Apatococcus fuscideae</name>
    <dbReference type="NCBI Taxonomy" id="2026836"/>
    <lineage>
        <taxon>Eukaryota</taxon>
        <taxon>Viridiplantae</taxon>
        <taxon>Chlorophyta</taxon>
        <taxon>core chlorophytes</taxon>
        <taxon>Trebouxiophyceae</taxon>
        <taxon>Chlorellales</taxon>
        <taxon>Chlorellaceae</taxon>
        <taxon>Apatococcus</taxon>
    </lineage>
</organism>
<evidence type="ECO:0000256" key="7">
    <source>
        <dbReference type="ARBA" id="ARBA00022505"/>
    </source>
</evidence>
<evidence type="ECO:0000256" key="4">
    <source>
        <dbReference type="ARBA" id="ARBA00004971"/>
    </source>
</evidence>
<comment type="pathway">
    <text evidence="4">Energy metabolism; sulfur metabolism.</text>
</comment>
<dbReference type="SUPFAM" id="SSF56524">
    <property type="entry name" value="Oxidoreductase molybdopterin-binding domain"/>
    <property type="match status" value="1"/>
</dbReference>
<dbReference type="PANTHER" id="PTHR19372:SF7">
    <property type="entry name" value="SULFITE OXIDASE, MITOCHONDRIAL"/>
    <property type="match status" value="1"/>
</dbReference>
<evidence type="ECO:0000256" key="6">
    <source>
        <dbReference type="ARBA" id="ARBA00012505"/>
    </source>
</evidence>
<reference evidence="14 15" key="1">
    <citation type="journal article" date="2024" name="Nat. Commun.">
        <title>Phylogenomics reveals the evolutionary origins of lichenization in chlorophyte algae.</title>
        <authorList>
            <person name="Puginier C."/>
            <person name="Libourel C."/>
            <person name="Otte J."/>
            <person name="Skaloud P."/>
            <person name="Haon M."/>
            <person name="Grisel S."/>
            <person name="Petersen M."/>
            <person name="Berrin J.G."/>
            <person name="Delaux P.M."/>
            <person name="Dal Grande F."/>
            <person name="Keller J."/>
        </authorList>
    </citation>
    <scope>NUCLEOTIDE SEQUENCE [LARGE SCALE GENOMIC DNA]</scope>
    <source>
        <strain evidence="14 15">SAG 2523</strain>
    </source>
</reference>
<dbReference type="FunFam" id="3.10.120.10:FF:000007">
    <property type="entry name" value="Sulfite oxidase, mitochondrial"/>
    <property type="match status" value="1"/>
</dbReference>
<evidence type="ECO:0000256" key="1">
    <source>
        <dbReference type="ARBA" id="ARBA00001924"/>
    </source>
</evidence>
<evidence type="ECO:0000256" key="5">
    <source>
        <dbReference type="ARBA" id="ARBA00011738"/>
    </source>
</evidence>
<dbReference type="FunFam" id="3.90.420.10:FF:000002">
    <property type="entry name" value="sulfite oxidase, mitochondrial"/>
    <property type="match status" value="1"/>
</dbReference>
<dbReference type="GO" id="GO:0043546">
    <property type="term" value="F:molybdopterin cofactor binding"/>
    <property type="evidence" value="ECO:0007669"/>
    <property type="project" value="InterPro"/>
</dbReference>
<dbReference type="InterPro" id="IPR018506">
    <property type="entry name" value="Cyt_B5_heme-BS"/>
</dbReference>
<protein>
    <recommendedName>
        <fullName evidence="6">sulfite oxidase</fullName>
        <ecNumber evidence="6">1.8.3.1</ecNumber>
    </recommendedName>
</protein>
<dbReference type="InterPro" id="IPR036400">
    <property type="entry name" value="Cyt_B5-like_heme/steroid_sf"/>
</dbReference>
<comment type="subunit">
    <text evidence="5">Homodimer.</text>
</comment>
<dbReference type="PROSITE" id="PS00559">
    <property type="entry name" value="MOLYBDOPTERIN_EUK"/>
    <property type="match status" value="1"/>
</dbReference>